<keyword evidence="3" id="KW-1185">Reference proteome</keyword>
<dbReference type="Proteomes" id="UP001500954">
    <property type="component" value="Unassembled WGS sequence"/>
</dbReference>
<name>A0ABP6YLF2_9FLAO</name>
<protein>
    <recommendedName>
        <fullName evidence="1">Ig-like domain-containing protein</fullName>
    </recommendedName>
</protein>
<dbReference type="EMBL" id="BAABCY010000104">
    <property type="protein sequence ID" value="GAA3585186.1"/>
    <property type="molecule type" value="Genomic_DNA"/>
</dbReference>
<dbReference type="NCBIfam" id="TIGR04131">
    <property type="entry name" value="Bac_Flav_CTERM"/>
    <property type="match status" value="1"/>
</dbReference>
<feature type="domain" description="Ig-like" evidence="1">
    <location>
        <begin position="719"/>
        <end position="792"/>
    </location>
</feature>
<proteinExistence type="predicted"/>
<evidence type="ECO:0000313" key="3">
    <source>
        <dbReference type="Proteomes" id="UP001500954"/>
    </source>
</evidence>
<dbReference type="InterPro" id="IPR026341">
    <property type="entry name" value="T9SS_type_B"/>
</dbReference>
<comment type="caution">
    <text evidence="2">The sequence shown here is derived from an EMBL/GenBank/DDBJ whole genome shotgun (WGS) entry which is preliminary data.</text>
</comment>
<organism evidence="2 3">
    <name type="scientific">Snuella lapsa</name>
    <dbReference type="NCBI Taxonomy" id="870481"/>
    <lineage>
        <taxon>Bacteria</taxon>
        <taxon>Pseudomonadati</taxon>
        <taxon>Bacteroidota</taxon>
        <taxon>Flavobacteriia</taxon>
        <taxon>Flavobacteriales</taxon>
        <taxon>Flavobacteriaceae</taxon>
        <taxon>Snuella</taxon>
    </lineage>
</organism>
<evidence type="ECO:0000313" key="2">
    <source>
        <dbReference type="EMBL" id="GAA3585186.1"/>
    </source>
</evidence>
<sequence>MTIVDGDGNGSPDGIINLYDEYNALTGGAISLATGTWFDPGYNFALDETTGDLHLWDLTDASLSLNDYQFQLIDANSSCPDGIIATVNLILGPFSGFARPVLNIDDVNLEICDTGSTPTDVCVVLPDVNLFETLEAIPSPHLNGQWIYNGSSSNFISLVGSELRVTIPYNPGPPLVDQETFELTYRVSGMPPCNASVETTVNVSVTRQVFSGYAINQRVCELDILNGGYDTDLDLTNDAFLLYEDVEGIWMGDTYGQIMSPVDSQININEVYQQIVANNPRFGCEEISFNYSVEQRSGVCGDALSTIKFKIYEYLRPFSQAGTLEFCEDDPTAPGNINLYDQLEFTTENGVLYDYMSNEFTNWTFVSGPSNLGLISQGAPGYTYSGRVDLNNAAPGTYVFEYEVDPLINCPNEVNFPFEVLDYNHDVCNPLQVNTGFCDAERTQVVLTVHPKNYAGEDTSDLTFCEDDPIIASPLDLFTLLDTNGVDDPIYQGAMGTWTDNATGSVIGDPTAFTLPTINDQHIFDFTYTTTTVNGCEDTANLRFTVYEAYQAGVGATIDVCNTNATIDLFDSLTGNPNTTGTWTGPNGYTTTDHHATFDPATSEAGTYTYTVPDNVLCTGNETTVTVVLHQSPDAGSDMQGAVCRSDLQIDLTNYLDATADSGGFFVDLDATNVLSGNLLDVSQLIAGTYRFEYQIQGHASCNLATAIIAITVEEVAVPITSNQTFCTSDGATVADLEASGAQDYNWYATLDALETLSFGEVLVDGEDYYVAAVDSNGCESQRVSMLVTLLPLDHVDCDDCIKDGISVNGDNQNDVFDLCNLPVAFPNFEINIYNRYGSIVYKGNKGTEYFDGVSNVSLTLGKALPSGVYFYVFDPKDGKTAPFQGNFYLSR</sequence>
<gene>
    <name evidence="2" type="ORF">GCM10022395_36530</name>
</gene>
<dbReference type="InterPro" id="IPR044023">
    <property type="entry name" value="Ig_7"/>
</dbReference>
<dbReference type="Pfam" id="PF13585">
    <property type="entry name" value="CHU_C"/>
    <property type="match status" value="1"/>
</dbReference>
<accession>A0ABP6YLF2</accession>
<evidence type="ECO:0000259" key="1">
    <source>
        <dbReference type="Pfam" id="PF19081"/>
    </source>
</evidence>
<reference evidence="3" key="1">
    <citation type="journal article" date="2019" name="Int. J. Syst. Evol. Microbiol.">
        <title>The Global Catalogue of Microorganisms (GCM) 10K type strain sequencing project: providing services to taxonomists for standard genome sequencing and annotation.</title>
        <authorList>
            <consortium name="The Broad Institute Genomics Platform"/>
            <consortium name="The Broad Institute Genome Sequencing Center for Infectious Disease"/>
            <person name="Wu L."/>
            <person name="Ma J."/>
        </authorList>
    </citation>
    <scope>NUCLEOTIDE SEQUENCE [LARGE SCALE GENOMIC DNA]</scope>
    <source>
        <strain evidence="3">JCM 17111</strain>
    </source>
</reference>
<dbReference type="Pfam" id="PF19081">
    <property type="entry name" value="Ig_7"/>
    <property type="match status" value="1"/>
</dbReference>